<feature type="compositionally biased region" description="Low complexity" evidence="8">
    <location>
        <begin position="150"/>
        <end position="169"/>
    </location>
</feature>
<dbReference type="Gene3D" id="4.10.860.10">
    <property type="entry name" value="UVR domain"/>
    <property type="match status" value="1"/>
</dbReference>
<dbReference type="InterPro" id="IPR036628">
    <property type="entry name" value="Clp_N_dom_sf"/>
</dbReference>
<dbReference type="InterPro" id="IPR001270">
    <property type="entry name" value="ClpA/B"/>
</dbReference>
<dbReference type="PANTHER" id="PTHR11638:SF18">
    <property type="entry name" value="HEAT SHOCK PROTEIN 104"/>
    <property type="match status" value="1"/>
</dbReference>
<dbReference type="SMART" id="SM00382">
    <property type="entry name" value="AAA"/>
    <property type="match status" value="2"/>
</dbReference>
<dbReference type="InterPro" id="IPR028299">
    <property type="entry name" value="ClpA/B_CS2"/>
</dbReference>
<dbReference type="SUPFAM" id="SSF52540">
    <property type="entry name" value="P-loop containing nucleoside triphosphate hydrolases"/>
    <property type="match status" value="2"/>
</dbReference>
<dbReference type="InterPro" id="IPR018368">
    <property type="entry name" value="ClpA/B_CS1"/>
</dbReference>
<dbReference type="InterPro" id="IPR027417">
    <property type="entry name" value="P-loop_NTPase"/>
</dbReference>
<dbReference type="InterPro" id="IPR003593">
    <property type="entry name" value="AAA+_ATPase"/>
</dbReference>
<dbReference type="FunFam" id="3.40.50.300:FF:000025">
    <property type="entry name" value="ATP-dependent Clp protease subunit"/>
    <property type="match status" value="1"/>
</dbReference>
<dbReference type="GO" id="GO:0008233">
    <property type="term" value="F:peptidase activity"/>
    <property type="evidence" value="ECO:0007669"/>
    <property type="project" value="UniProtKB-KW"/>
</dbReference>
<keyword evidence="10" id="KW-0378">Hydrolase</keyword>
<evidence type="ECO:0000256" key="8">
    <source>
        <dbReference type="SAM" id="MobiDB-lite"/>
    </source>
</evidence>
<evidence type="ECO:0000313" key="11">
    <source>
        <dbReference type="Proteomes" id="UP000192813"/>
    </source>
</evidence>
<dbReference type="InterPro" id="IPR050130">
    <property type="entry name" value="ClpA_ClpB"/>
</dbReference>
<keyword evidence="10" id="KW-0645">Protease</keyword>
<dbReference type="FunFam" id="3.40.50.300:FF:000010">
    <property type="entry name" value="Chaperone clpB 1, putative"/>
    <property type="match status" value="1"/>
</dbReference>
<keyword evidence="1 6" id="KW-0677">Repeat</keyword>
<dbReference type="GO" id="GO:0016887">
    <property type="term" value="F:ATP hydrolysis activity"/>
    <property type="evidence" value="ECO:0007669"/>
    <property type="project" value="InterPro"/>
</dbReference>
<dbReference type="RefSeq" id="WP_083068669.1">
    <property type="nucleotide sequence ID" value="NZ_NBTM02000001.1"/>
</dbReference>
<evidence type="ECO:0000256" key="2">
    <source>
        <dbReference type="ARBA" id="ARBA00022741"/>
    </source>
</evidence>
<evidence type="ECO:0000256" key="1">
    <source>
        <dbReference type="ARBA" id="ARBA00022737"/>
    </source>
</evidence>
<reference evidence="11" key="1">
    <citation type="submission" date="2017-12" db="EMBL/GenBank/DDBJ databases">
        <title>FDA dAtabase for Regulatory Grade micrObial Sequences (FDA-ARGOS): Supporting development and validation of Infectious Disease Dx tests.</title>
        <authorList>
            <person name="Hoffmann M."/>
            <person name="Allard M."/>
            <person name="Evans P."/>
            <person name="Brown E."/>
            <person name="Tallon L."/>
            <person name="Sadzewicz L."/>
            <person name="Sengamalay N."/>
            <person name="Ott S."/>
            <person name="Godinez A."/>
            <person name="Nagaraj S."/>
            <person name="Vavikolanu K."/>
            <person name="Aluvathingal J."/>
            <person name="Nadendla S."/>
            <person name="Sichtig H."/>
        </authorList>
    </citation>
    <scope>NUCLEOTIDE SEQUENCE [LARGE SCALE GENOMIC DNA]</scope>
    <source>
        <strain evidence="11">FDAARGOS_249</strain>
    </source>
</reference>
<dbReference type="Pfam" id="PF07724">
    <property type="entry name" value="AAA_2"/>
    <property type="match status" value="1"/>
</dbReference>
<evidence type="ECO:0000313" key="10">
    <source>
        <dbReference type="EMBL" id="PNL91579.1"/>
    </source>
</evidence>
<organism evidence="10 11">
    <name type="scientific">Aerococcus viridans</name>
    <dbReference type="NCBI Taxonomy" id="1377"/>
    <lineage>
        <taxon>Bacteria</taxon>
        <taxon>Bacillati</taxon>
        <taxon>Bacillota</taxon>
        <taxon>Bacilli</taxon>
        <taxon>Lactobacillales</taxon>
        <taxon>Aerococcaceae</taxon>
        <taxon>Aerococcus</taxon>
    </lineage>
</organism>
<comment type="similarity">
    <text evidence="7">Belongs to the ClpA/ClpB family.</text>
</comment>
<dbReference type="InterPro" id="IPR041546">
    <property type="entry name" value="ClpA/ClpB_AAA_lid"/>
</dbReference>
<protein>
    <submittedName>
        <fullName evidence="10">ATP-dependent Clp protease ATP-binding subunit ClpC</fullName>
    </submittedName>
</protein>
<dbReference type="Pfam" id="PF17871">
    <property type="entry name" value="AAA_lid_9"/>
    <property type="match status" value="1"/>
</dbReference>
<dbReference type="PROSITE" id="PS51903">
    <property type="entry name" value="CLP_R"/>
    <property type="match status" value="1"/>
</dbReference>
<dbReference type="GO" id="GO:0006508">
    <property type="term" value="P:proteolysis"/>
    <property type="evidence" value="ECO:0007669"/>
    <property type="project" value="UniProtKB-KW"/>
</dbReference>
<dbReference type="PROSITE" id="PS00870">
    <property type="entry name" value="CLPAB_1"/>
    <property type="match status" value="1"/>
</dbReference>
<dbReference type="CDD" id="cd19499">
    <property type="entry name" value="RecA-like_ClpB_Hsp104-like"/>
    <property type="match status" value="1"/>
</dbReference>
<gene>
    <name evidence="10" type="ORF">A6J77_004850</name>
</gene>
<dbReference type="SMART" id="SM01086">
    <property type="entry name" value="ClpB_D2-small"/>
    <property type="match status" value="1"/>
</dbReference>
<dbReference type="GO" id="GO:0034605">
    <property type="term" value="P:cellular response to heat"/>
    <property type="evidence" value="ECO:0007669"/>
    <property type="project" value="TreeGrafter"/>
</dbReference>
<dbReference type="Gene3D" id="1.10.8.60">
    <property type="match status" value="2"/>
</dbReference>
<dbReference type="CDD" id="cd00009">
    <property type="entry name" value="AAA"/>
    <property type="match status" value="1"/>
</dbReference>
<dbReference type="EMBL" id="NBTM02000001">
    <property type="protein sequence ID" value="PNL91579.1"/>
    <property type="molecule type" value="Genomic_DNA"/>
</dbReference>
<dbReference type="SUPFAM" id="SSF81923">
    <property type="entry name" value="Double Clp-N motif"/>
    <property type="match status" value="1"/>
</dbReference>
<dbReference type="Pfam" id="PF10431">
    <property type="entry name" value="ClpB_D2-small"/>
    <property type="match status" value="1"/>
</dbReference>
<dbReference type="Gene3D" id="3.40.50.300">
    <property type="entry name" value="P-loop containing nucleotide triphosphate hydrolases"/>
    <property type="match status" value="2"/>
</dbReference>
<dbReference type="Gene3D" id="1.10.1780.10">
    <property type="entry name" value="Clp, N-terminal domain"/>
    <property type="match status" value="1"/>
</dbReference>
<dbReference type="GO" id="GO:0005737">
    <property type="term" value="C:cytoplasm"/>
    <property type="evidence" value="ECO:0007669"/>
    <property type="project" value="TreeGrafter"/>
</dbReference>
<comment type="function">
    <text evidence="5">Part of a stress-induced multi-chaperone system, it is involved in the recovery of the cell from heat-induced damage, in cooperation with DnaK, DnaJ and GrpE. Acts before DnaK, in the processing of protein aggregates. Protein binding stimulates the ATPase activity; ATP hydrolysis unfolds the denatured protein aggregates, which probably helps expose new hydrophobic binding sites on the surface of ClpB-bound aggregates, contributing to the solubilization and refolding of denatured protein aggregates by DnaK.</text>
</comment>
<dbReference type="InterPro" id="IPR019489">
    <property type="entry name" value="Clp_ATPase_C"/>
</dbReference>
<evidence type="ECO:0000256" key="3">
    <source>
        <dbReference type="ARBA" id="ARBA00022840"/>
    </source>
</evidence>
<accession>A0A2J9PMK6</accession>
<dbReference type="InterPro" id="IPR004176">
    <property type="entry name" value="Clp_R_N"/>
</dbReference>
<dbReference type="PROSITE" id="PS00871">
    <property type="entry name" value="CLPAB_2"/>
    <property type="match status" value="1"/>
</dbReference>
<dbReference type="Pfam" id="PF02861">
    <property type="entry name" value="Clp_N"/>
    <property type="match status" value="2"/>
</dbReference>
<dbReference type="InterPro" id="IPR003959">
    <property type="entry name" value="ATPase_AAA_core"/>
</dbReference>
<evidence type="ECO:0000256" key="7">
    <source>
        <dbReference type="RuleBase" id="RU004432"/>
    </source>
</evidence>
<name>A0A2J9PMK6_9LACT</name>
<dbReference type="PANTHER" id="PTHR11638">
    <property type="entry name" value="ATP-DEPENDENT CLP PROTEASE"/>
    <property type="match status" value="1"/>
</dbReference>
<keyword evidence="2 7" id="KW-0547">Nucleotide-binding</keyword>
<evidence type="ECO:0000259" key="9">
    <source>
        <dbReference type="PROSITE" id="PS51903"/>
    </source>
</evidence>
<dbReference type="PRINTS" id="PR00300">
    <property type="entry name" value="CLPPROTEASEA"/>
</dbReference>
<proteinExistence type="inferred from homology"/>
<dbReference type="AlphaFoldDB" id="A0A2J9PMK6"/>
<dbReference type="Pfam" id="PF00004">
    <property type="entry name" value="AAA"/>
    <property type="match status" value="1"/>
</dbReference>
<dbReference type="Proteomes" id="UP000192813">
    <property type="component" value="Unassembled WGS sequence"/>
</dbReference>
<sequence>MNEIYTEKAKQALLYAAEEAKQFRHKAIGTEHLLLGLYREPEGVAHNVLVDHLPSYEAVKEEVEFVIGYGKDEVQDRPIDLNRVVYSPRSRKVLYIAGEEAQRQQVTLVGTEHILLSLIADQVLAVRILKNLDVDIEKLRKDIYRSIGQRPPVRNRSNENNNKPSNHGSKLPQSTTPTLDSLTRDLTEQARNGQLDSVIGRKKELRRIMQVLSRRTKNNPVLVGEPGVGKTAIAEAVAIAVANNDVVSTLADKRVLSLDVGSLVAGTKYRGEFEDRVKNLLEETEKAGNVILFIDELHSLIGAGAAEGAIDASNLMKPALARGHLQVIGATTLNEYQKYIEKDAALERRFAKVLVDEPSEADAIEILKGIRKDYEKFHRVTIKDEAIEAAVRLGNRYIADRFLPDKAIDIMDEAAATARLDNGDKDATQETIVGIRKQLTDLEDLKKHYVNTQEFEKAAGVHQQQQRLSQELFNLQNNPQVVSDEPFDLEIDSQNVADIVAMWTGVPMQQLTQSENQQLIKLEDHLHKRVKGQDEAVKSVARAIRRARSGIKDPNRPIGSFMFLGPTGVGKTELAKALAGEMFGSDNNIIRLDMSEYMEKYSTSRMIGSAPGYVGYDEGGQLTEQVRQHPYSVVLFDEIEKAHPDVFNMLLQVLDDGYITDSKGRKVDFRNTVMIMTSNLGATAIRDDKNVGFGAKQATDSYEEMDSRIRKELKSAFRPEFLNRVDEIIVFHTLAEEQIVEIVQKFTTALTKLLAEQGVKLRVTQGANKEIASKGFDKEYGARPLRRVIQQKVEDPIAEMLIADKISEGDVVTVGARQGELYIRVKHPDGQEESNDVKDLISAGQ</sequence>
<keyword evidence="3 7" id="KW-0067">ATP-binding</keyword>
<evidence type="ECO:0000256" key="4">
    <source>
        <dbReference type="ARBA" id="ARBA00023186"/>
    </source>
</evidence>
<evidence type="ECO:0000256" key="5">
    <source>
        <dbReference type="ARBA" id="ARBA00025613"/>
    </source>
</evidence>
<feature type="region of interest" description="Disordered" evidence="8">
    <location>
        <begin position="147"/>
        <end position="179"/>
    </location>
</feature>
<evidence type="ECO:0000256" key="6">
    <source>
        <dbReference type="PROSITE-ProRule" id="PRU01251"/>
    </source>
</evidence>
<keyword evidence="4 7" id="KW-0143">Chaperone</keyword>
<comment type="caution">
    <text evidence="10">The sequence shown here is derived from an EMBL/GenBank/DDBJ whole genome shotgun (WGS) entry which is preliminary data.</text>
</comment>
<dbReference type="GO" id="GO:0005524">
    <property type="term" value="F:ATP binding"/>
    <property type="evidence" value="ECO:0007669"/>
    <property type="project" value="UniProtKB-KW"/>
</dbReference>
<feature type="domain" description="Clp R" evidence="9">
    <location>
        <begin position="1"/>
        <end position="149"/>
    </location>
</feature>